<comment type="subcellular location">
    <subcellularLocation>
        <location evidence="8">Cytoplasm</location>
    </subcellularLocation>
</comment>
<dbReference type="CDD" id="cd04242">
    <property type="entry name" value="AAK_G5K_ProB"/>
    <property type="match status" value="1"/>
</dbReference>
<dbReference type="GO" id="GO:0005524">
    <property type="term" value="F:ATP binding"/>
    <property type="evidence" value="ECO:0007669"/>
    <property type="project" value="UniProtKB-KW"/>
</dbReference>
<dbReference type="FunFam" id="3.40.1160.10:FF:000018">
    <property type="entry name" value="Glutamate 5-kinase"/>
    <property type="match status" value="1"/>
</dbReference>
<evidence type="ECO:0000256" key="2">
    <source>
        <dbReference type="ARBA" id="ARBA00022605"/>
    </source>
</evidence>
<keyword evidence="4 8" id="KW-0808">Transferase</keyword>
<dbReference type="GO" id="GO:0055129">
    <property type="term" value="P:L-proline biosynthetic process"/>
    <property type="evidence" value="ECO:0007669"/>
    <property type="project" value="UniProtKB-UniRule"/>
</dbReference>
<keyword evidence="2 8" id="KW-0028">Amino-acid biosynthesis</keyword>
<evidence type="ECO:0000256" key="7">
    <source>
        <dbReference type="ARBA" id="ARBA00022840"/>
    </source>
</evidence>
<dbReference type="GO" id="GO:0003723">
    <property type="term" value="F:RNA binding"/>
    <property type="evidence" value="ECO:0007669"/>
    <property type="project" value="InterPro"/>
</dbReference>
<dbReference type="EC" id="2.7.2.11" evidence="8"/>
<evidence type="ECO:0000256" key="4">
    <source>
        <dbReference type="ARBA" id="ARBA00022679"/>
    </source>
</evidence>
<dbReference type="OrthoDB" id="9804434at2"/>
<dbReference type="PROSITE" id="PS00902">
    <property type="entry name" value="GLUTAMATE_5_KINASE"/>
    <property type="match status" value="1"/>
</dbReference>
<evidence type="ECO:0000313" key="11">
    <source>
        <dbReference type="Proteomes" id="UP000318017"/>
    </source>
</evidence>
<dbReference type="EMBL" id="CP036298">
    <property type="protein sequence ID" value="QDV22814.1"/>
    <property type="molecule type" value="Genomic_DNA"/>
</dbReference>
<keyword evidence="11" id="KW-1185">Reference proteome</keyword>
<dbReference type="PROSITE" id="PS50890">
    <property type="entry name" value="PUA"/>
    <property type="match status" value="1"/>
</dbReference>
<dbReference type="GO" id="GO:0005829">
    <property type="term" value="C:cytosol"/>
    <property type="evidence" value="ECO:0007669"/>
    <property type="project" value="TreeGrafter"/>
</dbReference>
<keyword evidence="6 8" id="KW-0418">Kinase</keyword>
<dbReference type="UniPathway" id="UPA00098">
    <property type="reaction ID" value="UER00359"/>
</dbReference>
<dbReference type="SUPFAM" id="SSF88697">
    <property type="entry name" value="PUA domain-like"/>
    <property type="match status" value="1"/>
</dbReference>
<reference evidence="10 11" key="1">
    <citation type="submission" date="2019-02" db="EMBL/GenBank/DDBJ databases">
        <title>Deep-cultivation of Planctomycetes and their phenomic and genomic characterization uncovers novel biology.</title>
        <authorList>
            <person name="Wiegand S."/>
            <person name="Jogler M."/>
            <person name="Boedeker C."/>
            <person name="Pinto D."/>
            <person name="Vollmers J."/>
            <person name="Rivas-Marin E."/>
            <person name="Kohn T."/>
            <person name="Peeters S.H."/>
            <person name="Heuer A."/>
            <person name="Rast P."/>
            <person name="Oberbeckmann S."/>
            <person name="Bunk B."/>
            <person name="Jeske O."/>
            <person name="Meyerdierks A."/>
            <person name="Storesund J.E."/>
            <person name="Kallscheuer N."/>
            <person name="Luecker S."/>
            <person name="Lage O.M."/>
            <person name="Pohl T."/>
            <person name="Merkel B.J."/>
            <person name="Hornburger P."/>
            <person name="Mueller R.-W."/>
            <person name="Bruemmer F."/>
            <person name="Labrenz M."/>
            <person name="Spormann A.M."/>
            <person name="Op den Camp H."/>
            <person name="Overmann J."/>
            <person name="Amann R."/>
            <person name="Jetten M.S.M."/>
            <person name="Mascher T."/>
            <person name="Medema M.H."/>
            <person name="Devos D.P."/>
            <person name="Kaster A.-K."/>
            <person name="Ovreas L."/>
            <person name="Rohde M."/>
            <person name="Galperin M.Y."/>
            <person name="Jogler C."/>
        </authorList>
    </citation>
    <scope>NUCLEOTIDE SEQUENCE [LARGE SCALE GENOMIC DNA]</scope>
    <source>
        <strain evidence="10 11">Q31a</strain>
    </source>
</reference>
<evidence type="ECO:0000256" key="3">
    <source>
        <dbReference type="ARBA" id="ARBA00022650"/>
    </source>
</evidence>
<dbReference type="Pfam" id="PF01472">
    <property type="entry name" value="PUA"/>
    <property type="match status" value="1"/>
</dbReference>
<dbReference type="CDD" id="cd21157">
    <property type="entry name" value="PUA_G5K"/>
    <property type="match status" value="1"/>
</dbReference>
<dbReference type="InterPro" id="IPR011529">
    <property type="entry name" value="Glu_5kinase"/>
</dbReference>
<protein>
    <recommendedName>
        <fullName evidence="8">Glutamate 5-kinase</fullName>
        <ecNumber evidence="8">2.7.2.11</ecNumber>
    </recommendedName>
    <alternativeName>
        <fullName evidence="8">Gamma-glutamyl kinase</fullName>
        <shortName evidence="8">GK</shortName>
    </alternativeName>
</protein>
<dbReference type="GO" id="GO:0004349">
    <property type="term" value="F:glutamate 5-kinase activity"/>
    <property type="evidence" value="ECO:0007669"/>
    <property type="project" value="UniProtKB-UniRule"/>
</dbReference>
<comment type="function">
    <text evidence="8">Catalyzes the transfer of a phosphate group to glutamate to form L-glutamate 5-phosphate.</text>
</comment>
<dbReference type="Gene3D" id="2.30.130.10">
    <property type="entry name" value="PUA domain"/>
    <property type="match status" value="1"/>
</dbReference>
<evidence type="ECO:0000256" key="5">
    <source>
        <dbReference type="ARBA" id="ARBA00022741"/>
    </source>
</evidence>
<keyword evidence="3 8" id="KW-0641">Proline biosynthesis</keyword>
<name>A0A518G2J7_9BACT</name>
<dbReference type="InterPro" id="IPR036974">
    <property type="entry name" value="PUA_sf"/>
</dbReference>
<feature type="binding site" evidence="8">
    <location>
        <position position="19"/>
    </location>
    <ligand>
        <name>ATP</name>
        <dbReference type="ChEBI" id="CHEBI:30616"/>
    </ligand>
</feature>
<accession>A0A518G2J7</accession>
<dbReference type="NCBIfam" id="TIGR01027">
    <property type="entry name" value="proB"/>
    <property type="match status" value="1"/>
</dbReference>
<evidence type="ECO:0000256" key="1">
    <source>
        <dbReference type="ARBA" id="ARBA00022490"/>
    </source>
</evidence>
<dbReference type="SUPFAM" id="SSF53633">
    <property type="entry name" value="Carbamate kinase-like"/>
    <property type="match status" value="1"/>
</dbReference>
<dbReference type="InterPro" id="IPR036393">
    <property type="entry name" value="AceGlu_kinase-like_sf"/>
</dbReference>
<dbReference type="InterPro" id="IPR019797">
    <property type="entry name" value="Glutamate_5-kinase_CS"/>
</dbReference>
<comment type="similarity">
    <text evidence="8">Belongs to the glutamate 5-kinase family.</text>
</comment>
<comment type="catalytic activity">
    <reaction evidence="8">
        <text>L-glutamate + ATP = L-glutamyl 5-phosphate + ADP</text>
        <dbReference type="Rhea" id="RHEA:14877"/>
        <dbReference type="ChEBI" id="CHEBI:29985"/>
        <dbReference type="ChEBI" id="CHEBI:30616"/>
        <dbReference type="ChEBI" id="CHEBI:58274"/>
        <dbReference type="ChEBI" id="CHEBI:456216"/>
        <dbReference type="EC" id="2.7.2.11"/>
    </reaction>
</comment>
<feature type="binding site" evidence="8">
    <location>
        <begin position="180"/>
        <end position="181"/>
    </location>
    <ligand>
        <name>ATP</name>
        <dbReference type="ChEBI" id="CHEBI:30616"/>
    </ligand>
</feature>
<keyword evidence="7 8" id="KW-0067">ATP-binding</keyword>
<dbReference type="Proteomes" id="UP000318017">
    <property type="component" value="Chromosome"/>
</dbReference>
<dbReference type="Gene3D" id="3.40.1160.10">
    <property type="entry name" value="Acetylglutamate kinase-like"/>
    <property type="match status" value="1"/>
</dbReference>
<dbReference type="InterPro" id="IPR001057">
    <property type="entry name" value="Glu/AcGlu_kinase"/>
</dbReference>
<gene>
    <name evidence="8 10" type="primary">proB</name>
    <name evidence="10" type="ORF">Q31a_11050</name>
</gene>
<evidence type="ECO:0000313" key="10">
    <source>
        <dbReference type="EMBL" id="QDV22814.1"/>
    </source>
</evidence>
<sequence length="386" mass="41054">MEDNCRKSVLQAADTWVVKVGSRVLTGPDGMLDTEQVGRLAAQLSELANAGNRVVLVSSGAVAAGVGKLGLASRPTVLSQLQAVAAVGQAHLIQTYEQYFSSHGRHAAQILLVADDLDDRTRYLNVRNTLVALLRMGVIPVVNENDSVAVDELMTTFGDNDRLAAMVAGLFESPALVILSDVAGVYDRDPRLEGARVVSTIEQVNQDVMDMAVDKESQVSKGGMSSKLQAAQFVTQSGAPVVIAGGRTPNVLPRLWAGEELGTLFLPEARGLSPRKRWIGFSAQPMGQLLVDEGACEAILSGGPSLLAIGIVSVQEDFGIGDVVSICRLDGEEIARGLSNYSSVDLMKIRGQRSPEIEEILGHCPYEAVIHRDNMTVIVAADLRGG</sequence>
<feature type="binding site" evidence="8">
    <location>
        <position position="146"/>
    </location>
    <ligand>
        <name>substrate</name>
    </ligand>
</feature>
<feature type="domain" description="PUA" evidence="9">
    <location>
        <begin position="287"/>
        <end position="370"/>
    </location>
</feature>
<evidence type="ECO:0000256" key="8">
    <source>
        <dbReference type="HAMAP-Rule" id="MF_00456"/>
    </source>
</evidence>
<dbReference type="InterPro" id="IPR005715">
    <property type="entry name" value="Glu_5kinase/COase_Synthase"/>
</dbReference>
<dbReference type="RefSeq" id="WP_145074937.1">
    <property type="nucleotide sequence ID" value="NZ_CP036298.1"/>
</dbReference>
<dbReference type="PRINTS" id="PR00474">
    <property type="entry name" value="GLU5KINASE"/>
</dbReference>
<proteinExistence type="inferred from homology"/>
<comment type="pathway">
    <text evidence="8">Amino-acid biosynthesis; L-proline biosynthesis; L-glutamate 5-semialdehyde from L-glutamate: step 1/2.</text>
</comment>
<dbReference type="SMART" id="SM00359">
    <property type="entry name" value="PUA"/>
    <property type="match status" value="1"/>
</dbReference>
<dbReference type="PANTHER" id="PTHR43654:SF1">
    <property type="entry name" value="ISOPENTENYL PHOSPHATE KINASE"/>
    <property type="match status" value="1"/>
</dbReference>
<organism evidence="10 11">
    <name type="scientific">Aureliella helgolandensis</name>
    <dbReference type="NCBI Taxonomy" id="2527968"/>
    <lineage>
        <taxon>Bacteria</taxon>
        <taxon>Pseudomonadati</taxon>
        <taxon>Planctomycetota</taxon>
        <taxon>Planctomycetia</taxon>
        <taxon>Pirellulales</taxon>
        <taxon>Pirellulaceae</taxon>
        <taxon>Aureliella</taxon>
    </lineage>
</organism>
<dbReference type="HAMAP" id="MF_00456">
    <property type="entry name" value="ProB"/>
    <property type="match status" value="1"/>
</dbReference>
<dbReference type="PANTHER" id="PTHR43654">
    <property type="entry name" value="GLUTAMATE 5-KINASE"/>
    <property type="match status" value="1"/>
</dbReference>
<keyword evidence="5 8" id="KW-0547">Nucleotide-binding</keyword>
<feature type="binding site" evidence="8">
    <location>
        <position position="59"/>
    </location>
    <ligand>
        <name>substrate</name>
    </ligand>
</feature>
<evidence type="ECO:0000259" key="9">
    <source>
        <dbReference type="SMART" id="SM00359"/>
    </source>
</evidence>
<dbReference type="Pfam" id="PF00696">
    <property type="entry name" value="AA_kinase"/>
    <property type="match status" value="1"/>
</dbReference>
<dbReference type="KEGG" id="ahel:Q31a_11050"/>
<comment type="caution">
    <text evidence="8">Lacks conserved residue(s) required for the propagation of feature annotation.</text>
</comment>
<feature type="binding site" evidence="8">
    <location>
        <position position="160"/>
    </location>
    <ligand>
        <name>substrate</name>
    </ligand>
</feature>
<evidence type="ECO:0000256" key="6">
    <source>
        <dbReference type="ARBA" id="ARBA00022777"/>
    </source>
</evidence>
<keyword evidence="1 8" id="KW-0963">Cytoplasm</keyword>
<dbReference type="InterPro" id="IPR001048">
    <property type="entry name" value="Asp/Glu/Uridylate_kinase"/>
</dbReference>
<dbReference type="InterPro" id="IPR015947">
    <property type="entry name" value="PUA-like_sf"/>
</dbReference>
<dbReference type="InterPro" id="IPR002478">
    <property type="entry name" value="PUA"/>
</dbReference>
<dbReference type="InterPro" id="IPR041739">
    <property type="entry name" value="G5K_ProB"/>
</dbReference>
<dbReference type="AlphaFoldDB" id="A0A518G2J7"/>
<dbReference type="PIRSF" id="PIRSF000729">
    <property type="entry name" value="GK"/>
    <property type="match status" value="1"/>
</dbReference>